<dbReference type="InterPro" id="IPR057191">
    <property type="entry name" value="DUF7869"/>
</dbReference>
<evidence type="ECO:0000313" key="3">
    <source>
        <dbReference type="EMBL" id="CAE7202320.1"/>
    </source>
</evidence>
<gene>
    <name evidence="3" type="ORF">SNEC2469_LOCUS1606</name>
</gene>
<feature type="region of interest" description="Disordered" evidence="1">
    <location>
        <begin position="1158"/>
        <end position="1230"/>
    </location>
</feature>
<feature type="compositionally biased region" description="Basic residues" evidence="1">
    <location>
        <begin position="1158"/>
        <end position="1167"/>
    </location>
</feature>
<feature type="compositionally biased region" description="Acidic residues" evidence="1">
    <location>
        <begin position="1059"/>
        <end position="1072"/>
    </location>
</feature>
<sequence>MFGGMMQILTDTTPPHMIGKVESLKRKLRRWKAQGRHACEEVSAENDDLLDNAMRPKKKPAKKQRVVEQEVPADVDPWNASSAVAWNPVDEQSEDPWKFVVEEDDPWAQSCSPQSSVPEDPWGHEVEESVQSSGRHVSLDSGSRLLAESTLKTHSNSYEIAAMDTDRVRLRWAQKCPRANCQLEGCAPRALHLKSLQDLCRDFWSITAEERVHLLQVTYGDGTGKSTEYYIGVSGETKWGSQEREALATLKCDHFFRELHQSVAECMPEDDEAAVEDPWEQDTLYGHVSTPLTVSSLAVYGGLQRRYIQKCQISDLYWQFQAEWSALTELHPHYGAELPSYDTFRRRWNSHWSNMIRMREKSQHKQCQRCFDLQQILHNPKVSWARKMEIAKLLRQHQKDQYQDRLLYWSLRWASTIQAQSCSPQSSQSQQPFASTIQAQSCSPQSIHSKQPLQSGTVLTVIIDDMDHSKFAWPRWEFRKQPHELDGLIRPTVTFTGAYAHGWGTYLYMAGPQVVGGSDYFLEVLCQTLEQVWQSCSPQSWPSHLVLVADNTTKSAKNQYVLRFLSYLVGRKIFKSVTLFQLMVGHTHEDLDQLFAVVYSYLKKKTTWETPDEILQHIKSCYCIVPKRQKLMQLRHRQLMEESLDGTAVYVCVKMYSRDLNLSQPPLKAATMAQIAAVQPTVPRGVHTAVELSALQIETFSRLADLANKYGMIEAGKALTALVLVRRYEVHPLEFLKQEPKLFGAEPEGFAQLPYLPQSCWRLMAKVLEIFSVSKTLVQAAETRGLSATSFDYMNPGQGDILTEAGFHQAVRLVMRLQEAGLMCIAPDCSSFSWACTSKTKRTKQNFAGDTSNPTVRQGNFMAEVAFFLYCLAAARGIYVCLENPVGSTLFSFLKKHIMALDKVLSPQFFLVDRCAFVTERPTYGKRYKFMCLHPSHAVLSPCWFKAAVHSRCTCKESHLALMGEKKDKDGKTKKSGSTELKASGLYPAALGESIVLAWLARFAPDAKPCLLERKHPLPSLVSDVSLAVLSPAVDAAARPAKKWEDLRIDEIRALFGEEPEADDPWGDEEGDTQMLGDTPGAETVTPGVNPPKVTDPPTGEKVSPVKPRVLFGKITSQEVLAADKAGVAVPGQGSLAVLSPSADVGASPLHLVEAKAQKRAKAKAKSQAKTDPVLPTQDSTVQQPKKKGWPKGKAKAKAKGQPLKRPAAVMKRPAAASTSANRIQDVDTQNMADVTELQSTAAEKHPEDFIDRCKTEPMEEQDVDMQKDVDMKDAMEHQEDNDDKAKLVEDKKEDAPDSEISPTKSDKDALDIVHNKNVGVQWPMKHTFAGRYKPKNASGAELWTVRRNMFYTYVPPSEWSEKNERLFFSLADPDKTTVQILQEFKRTLKGSLAVLQSSRLAHQRHIEELLARCEAVAGTEEGKMLKRFHLRIWQLGGHEASHVKGAPQLHGVRDNMQKFMTGMGCETHKFPLEILFDWPTAWKPSGASPVPGSPVEPFSLGVSIGSTVTMACHLLIYAAMKLDWLNSPAVPDHVKKDVSVRLMSCICNWDVMETVTGIFGTCSPQSSVEQQSMESLRIKTDASARFDKVVNAKVMAGSRKVRKDMLQDVINRHNRFFNPTKQLSGNLKVWHEIVKFSWEKIEEVLHRLQVKWNGKIQEYVDRQQPPPIHQASICGGFRDSGRESQVYLMACVMVHFKDQMKKDMTQEEYDKMMHHWRLGHLDGKLFPEVVAMRPDFSLTDLGLRMQQEESVNSLAVLQSSDLMDDEAALEQVRTLTNIARSLKREQDEMRGYRVASQRHMVQTVAAEAEYQKSIAQGVESAWADHAIYYQVSATKTLGMGQAFEHATHRTLASRLMQDVKQIPVITVMNIPMLGSAASSCVKAMVGHMASELQQSCSLAVYLVIPPNQVAFGLGKLSKTEREDKVLAHQAVWKSEIESVTEIKLVKATALFDHESMYSDDRTLGVELWIVLAAAAESNVFQSSVLLKRKAIPGLVTCFPRQSMKNFSKDMSFVTGGKTNGDQDLERKQWYSGAGFLSEVITALVKGTKLTEKHTVLIRDESLYDAELSLSVANLNAVKNSSFPKFAYVGIAWAGNAQTKDQIVANVEEVFTEYVKAAIARNEYHPVTLPPSLLSRPVLQSSSPPVLKLDVFEMTQPTSNNELHWLRETVTKAKACGDVAS</sequence>
<feature type="domain" description="DUF7869" evidence="2">
    <location>
        <begin position="493"/>
        <end position="647"/>
    </location>
</feature>
<feature type="compositionally biased region" description="Basic residues" evidence="1">
    <location>
        <begin position="1185"/>
        <end position="1199"/>
    </location>
</feature>
<reference evidence="3" key="1">
    <citation type="submission" date="2021-02" db="EMBL/GenBank/DDBJ databases">
        <authorList>
            <person name="Dougan E. K."/>
            <person name="Rhodes N."/>
            <person name="Thang M."/>
            <person name="Chan C."/>
        </authorList>
    </citation>
    <scope>NUCLEOTIDE SEQUENCE</scope>
</reference>
<dbReference type="PANTHER" id="PTHR33153:SF3">
    <property type="entry name" value="TRAFFICKING PROTEIN PARTICLE COMPLEX SUBUNIT 11 DOMAIN-CONTAINING PROTEIN"/>
    <property type="match status" value="1"/>
</dbReference>
<dbReference type="PANTHER" id="PTHR33153">
    <property type="entry name" value="MYND-TYPE DOMAIN-CONTAINING PROTEIN"/>
    <property type="match status" value="1"/>
</dbReference>
<proteinExistence type="predicted"/>
<feature type="region of interest" description="Disordered" evidence="1">
    <location>
        <begin position="1059"/>
        <end position="1105"/>
    </location>
</feature>
<dbReference type="EMBL" id="CAJNJA010005954">
    <property type="protein sequence ID" value="CAE7202320.1"/>
    <property type="molecule type" value="Genomic_DNA"/>
</dbReference>
<protein>
    <recommendedName>
        <fullName evidence="2">DUF7869 domain-containing protein</fullName>
    </recommendedName>
</protein>
<organism evidence="3 4">
    <name type="scientific">Symbiodinium necroappetens</name>
    <dbReference type="NCBI Taxonomy" id="1628268"/>
    <lineage>
        <taxon>Eukaryota</taxon>
        <taxon>Sar</taxon>
        <taxon>Alveolata</taxon>
        <taxon>Dinophyceae</taxon>
        <taxon>Suessiales</taxon>
        <taxon>Symbiodiniaceae</taxon>
        <taxon>Symbiodinium</taxon>
    </lineage>
</organism>
<comment type="caution">
    <text evidence="3">The sequence shown here is derived from an EMBL/GenBank/DDBJ whole genome shotgun (WGS) entry which is preliminary data.</text>
</comment>
<dbReference type="Proteomes" id="UP000601435">
    <property type="component" value="Unassembled WGS sequence"/>
</dbReference>
<evidence type="ECO:0000259" key="2">
    <source>
        <dbReference type="Pfam" id="PF25273"/>
    </source>
</evidence>
<evidence type="ECO:0000313" key="4">
    <source>
        <dbReference type="Proteomes" id="UP000601435"/>
    </source>
</evidence>
<feature type="region of interest" description="Disordered" evidence="1">
    <location>
        <begin position="1277"/>
        <end position="1307"/>
    </location>
</feature>
<dbReference type="OrthoDB" id="410478at2759"/>
<name>A0A812JAY1_9DINO</name>
<dbReference type="Pfam" id="PF25273">
    <property type="entry name" value="DUF7869"/>
    <property type="match status" value="1"/>
</dbReference>
<keyword evidence="4" id="KW-1185">Reference proteome</keyword>
<evidence type="ECO:0000256" key="1">
    <source>
        <dbReference type="SAM" id="MobiDB-lite"/>
    </source>
</evidence>
<accession>A0A812JAY1</accession>
<feature type="compositionally biased region" description="Basic and acidic residues" evidence="1">
    <location>
        <begin position="1277"/>
        <end position="1296"/>
    </location>
</feature>
<feature type="compositionally biased region" description="Polar residues" evidence="1">
    <location>
        <begin position="1217"/>
        <end position="1230"/>
    </location>
</feature>